<organism evidence="1 2">
    <name type="scientific">Trichuris suis</name>
    <name type="common">pig whipworm</name>
    <dbReference type="NCBI Taxonomy" id="68888"/>
    <lineage>
        <taxon>Eukaryota</taxon>
        <taxon>Metazoa</taxon>
        <taxon>Ecdysozoa</taxon>
        <taxon>Nematoda</taxon>
        <taxon>Enoplea</taxon>
        <taxon>Dorylaimia</taxon>
        <taxon>Trichinellida</taxon>
        <taxon>Trichuridae</taxon>
        <taxon>Trichuris</taxon>
    </lineage>
</organism>
<accession>A0A085MP52</accession>
<dbReference type="EMBL" id="KL363182">
    <property type="protein sequence ID" value="KFD58998.1"/>
    <property type="molecule type" value="Genomic_DNA"/>
</dbReference>
<dbReference type="AlphaFoldDB" id="A0A085MP52"/>
<evidence type="ECO:0000313" key="2">
    <source>
        <dbReference type="Proteomes" id="UP000030764"/>
    </source>
</evidence>
<name>A0A085MP52_9BILA</name>
<sequence length="92" mass="10055">MASPPPTVLLLGKAWTFKIPLELHAAVGYPEPGEFSTEAVEVVQLPLGTIALIQPLVKGIIRALKAHHVRYCAEKTVDTTEDNLDKEHIMNA</sequence>
<proteinExistence type="predicted"/>
<keyword evidence="2" id="KW-1185">Reference proteome</keyword>
<gene>
    <name evidence="1" type="ORF">M513_00161</name>
</gene>
<dbReference type="Proteomes" id="UP000030764">
    <property type="component" value="Unassembled WGS sequence"/>
</dbReference>
<evidence type="ECO:0000313" key="1">
    <source>
        <dbReference type="EMBL" id="KFD58998.1"/>
    </source>
</evidence>
<protein>
    <submittedName>
        <fullName evidence="1">Uncharacterized protein</fullName>
    </submittedName>
</protein>
<reference evidence="1 2" key="1">
    <citation type="journal article" date="2014" name="Nat. Genet.">
        <title>Genome and transcriptome of the porcine whipworm Trichuris suis.</title>
        <authorList>
            <person name="Jex A.R."/>
            <person name="Nejsum P."/>
            <person name="Schwarz E.M."/>
            <person name="Hu L."/>
            <person name="Young N.D."/>
            <person name="Hall R.S."/>
            <person name="Korhonen P.K."/>
            <person name="Liao S."/>
            <person name="Thamsborg S."/>
            <person name="Xia J."/>
            <person name="Xu P."/>
            <person name="Wang S."/>
            <person name="Scheerlinck J.P."/>
            <person name="Hofmann A."/>
            <person name="Sternberg P.W."/>
            <person name="Wang J."/>
            <person name="Gasser R.B."/>
        </authorList>
    </citation>
    <scope>NUCLEOTIDE SEQUENCE [LARGE SCALE GENOMIC DNA]</scope>
    <source>
        <strain evidence="1">DCEP-RM93M</strain>
    </source>
</reference>